<organism evidence="2 3">
    <name type="scientific">Salinigranum rubrum</name>
    <dbReference type="NCBI Taxonomy" id="755307"/>
    <lineage>
        <taxon>Archaea</taxon>
        <taxon>Methanobacteriati</taxon>
        <taxon>Methanobacteriota</taxon>
        <taxon>Stenosarchaea group</taxon>
        <taxon>Halobacteria</taxon>
        <taxon>Halobacteriales</taxon>
        <taxon>Haloferacaceae</taxon>
        <taxon>Salinigranum</taxon>
    </lineage>
</organism>
<dbReference type="RefSeq" id="WP_103424697.1">
    <property type="nucleotide sequence ID" value="NZ_CP026309.1"/>
</dbReference>
<dbReference type="EMBL" id="CP026309">
    <property type="protein sequence ID" value="AUV81009.1"/>
    <property type="molecule type" value="Genomic_DNA"/>
</dbReference>
<dbReference type="AlphaFoldDB" id="A0A2I8VIX4"/>
<evidence type="ECO:0000313" key="2">
    <source>
        <dbReference type="EMBL" id="AUV81009.1"/>
    </source>
</evidence>
<dbReference type="KEGG" id="srub:C2R22_04490"/>
<dbReference type="Pfam" id="PF19102">
    <property type="entry name" value="DUF5789"/>
    <property type="match status" value="1"/>
</dbReference>
<feature type="compositionally biased region" description="Acidic residues" evidence="1">
    <location>
        <begin position="1"/>
        <end position="13"/>
    </location>
</feature>
<evidence type="ECO:0000313" key="3">
    <source>
        <dbReference type="Proteomes" id="UP000236584"/>
    </source>
</evidence>
<dbReference type="InterPro" id="IPR043899">
    <property type="entry name" value="DUF5789"/>
</dbReference>
<gene>
    <name evidence="2" type="ORF">C2R22_04490</name>
</gene>
<evidence type="ECO:0008006" key="4">
    <source>
        <dbReference type="Google" id="ProtNLM"/>
    </source>
</evidence>
<accession>A0A2I8VIX4</accession>
<reference evidence="2 3" key="1">
    <citation type="submission" date="2018-01" db="EMBL/GenBank/DDBJ databases">
        <title>Complete genome sequence of Salinigranum rubrum GX10T, an extremely halophilic archaeon isolated from a marine solar saltern.</title>
        <authorList>
            <person name="Han S."/>
        </authorList>
    </citation>
    <scope>NUCLEOTIDE SEQUENCE [LARGE SCALE GENOMIC DNA]</scope>
    <source>
        <strain evidence="2 3">GX10</strain>
    </source>
</reference>
<name>A0A2I8VIX4_9EURY</name>
<protein>
    <recommendedName>
        <fullName evidence="4">DUF2795 domain-containing protein</fullName>
    </recommendedName>
</protein>
<dbReference type="Proteomes" id="UP000236584">
    <property type="component" value="Chromosome"/>
</dbReference>
<proteinExistence type="predicted"/>
<evidence type="ECO:0000256" key="1">
    <source>
        <dbReference type="SAM" id="MobiDB-lite"/>
    </source>
</evidence>
<sequence>MADDEDAEEEEAPAVELGEREPVEGQPLARVASRLTWPHEKSRVIEKEGGSVIRTPDGPQSLADVLADVDVTYFDTRQSFVTAVTAAAGDAPVQTE</sequence>
<dbReference type="OrthoDB" id="195084at2157"/>
<feature type="region of interest" description="Disordered" evidence="1">
    <location>
        <begin position="1"/>
        <end position="28"/>
    </location>
</feature>
<keyword evidence="3" id="KW-1185">Reference proteome</keyword>
<dbReference type="GeneID" id="35591322"/>